<dbReference type="Proteomes" id="UP000435112">
    <property type="component" value="Unassembled WGS sequence"/>
</dbReference>
<sequence>GTGRHAPANSQGSGETDNEDTLSKPKDNCAAVEIDNGYTACADGGDDGTLAKANGEDKGTVENGDDTAGGVGKIMNAPSKSKAKGKAKKKPRIERD</sequence>
<reference evidence="2 3" key="1">
    <citation type="submission" date="2018-09" db="EMBL/GenBank/DDBJ databases">
        <title>Genomic investigation of the strawberry pathogen Phytophthora fragariae indicates pathogenicity is determined by transcriptional variation in three key races.</title>
        <authorList>
            <person name="Adams T.M."/>
            <person name="Armitage A.D."/>
            <person name="Sobczyk M.K."/>
            <person name="Bates H.J."/>
            <person name="Dunwell J.M."/>
            <person name="Nellist C.F."/>
            <person name="Harrison R.J."/>
        </authorList>
    </citation>
    <scope>NUCLEOTIDE SEQUENCE [LARGE SCALE GENOMIC DNA]</scope>
    <source>
        <strain evidence="2 3">SCRP324</strain>
    </source>
</reference>
<evidence type="ECO:0000313" key="3">
    <source>
        <dbReference type="Proteomes" id="UP000435112"/>
    </source>
</evidence>
<name>A0A6A3G9K9_9STRA</name>
<gene>
    <name evidence="2" type="ORF">PR002_g31851</name>
</gene>
<comment type="caution">
    <text evidence="2">The sequence shown here is derived from an EMBL/GenBank/DDBJ whole genome shotgun (WGS) entry which is preliminary data.</text>
</comment>
<feature type="non-terminal residue" evidence="2">
    <location>
        <position position="1"/>
    </location>
</feature>
<accession>A0A6A3G9K9</accession>
<evidence type="ECO:0000256" key="1">
    <source>
        <dbReference type="SAM" id="MobiDB-lite"/>
    </source>
</evidence>
<dbReference type="EMBL" id="QXFU01009242">
    <property type="protein sequence ID" value="KAE8955195.1"/>
    <property type="molecule type" value="Genomic_DNA"/>
</dbReference>
<organism evidence="2 3">
    <name type="scientific">Phytophthora rubi</name>
    <dbReference type="NCBI Taxonomy" id="129364"/>
    <lineage>
        <taxon>Eukaryota</taxon>
        <taxon>Sar</taxon>
        <taxon>Stramenopiles</taxon>
        <taxon>Oomycota</taxon>
        <taxon>Peronosporomycetes</taxon>
        <taxon>Peronosporales</taxon>
        <taxon>Peronosporaceae</taxon>
        <taxon>Phytophthora</taxon>
    </lineage>
</organism>
<dbReference type="AlphaFoldDB" id="A0A6A3G9K9"/>
<proteinExistence type="predicted"/>
<feature type="region of interest" description="Disordered" evidence="1">
    <location>
        <begin position="42"/>
        <end position="96"/>
    </location>
</feature>
<feature type="region of interest" description="Disordered" evidence="1">
    <location>
        <begin position="1"/>
        <end position="28"/>
    </location>
</feature>
<protein>
    <submittedName>
        <fullName evidence="2">Uncharacterized protein</fullName>
    </submittedName>
</protein>
<evidence type="ECO:0000313" key="2">
    <source>
        <dbReference type="EMBL" id="KAE8955195.1"/>
    </source>
</evidence>
<feature type="compositionally biased region" description="Basic residues" evidence="1">
    <location>
        <begin position="81"/>
        <end position="96"/>
    </location>
</feature>
<dbReference type="OrthoDB" id="126823at2759"/>